<reference evidence="1 2" key="1">
    <citation type="journal article" date="2011" name="J. Bacteriol.">
        <title>Genome sequence of 'Pedosphaera parvula' Ellin514, an aerobic Verrucomicrobial isolate from pasture soil.</title>
        <authorList>
            <person name="Kant R."/>
            <person name="van Passel M.W."/>
            <person name="Sangwan P."/>
            <person name="Palva A."/>
            <person name="Lucas S."/>
            <person name="Copeland A."/>
            <person name="Lapidus A."/>
            <person name="Glavina Del Rio T."/>
            <person name="Dalin E."/>
            <person name="Tice H."/>
            <person name="Bruce D."/>
            <person name="Goodwin L."/>
            <person name="Pitluck S."/>
            <person name="Chertkov O."/>
            <person name="Larimer F.W."/>
            <person name="Land M.L."/>
            <person name="Hauser L."/>
            <person name="Brettin T.S."/>
            <person name="Detter J.C."/>
            <person name="Han S."/>
            <person name="de Vos W.M."/>
            <person name="Janssen P.H."/>
            <person name="Smidt H."/>
        </authorList>
    </citation>
    <scope>NUCLEOTIDE SEQUENCE [LARGE SCALE GENOMIC DNA]</scope>
    <source>
        <strain evidence="1 2">Ellin514</strain>
    </source>
</reference>
<gene>
    <name evidence="1" type="ORF">Cflav_PD3117</name>
</gene>
<dbReference type="RefSeq" id="WP_007415990.1">
    <property type="nucleotide sequence ID" value="NZ_ABOX02000021.1"/>
</dbReference>
<dbReference type="Proteomes" id="UP000003688">
    <property type="component" value="Unassembled WGS sequence"/>
</dbReference>
<proteinExistence type="predicted"/>
<accession>B9XJJ7</accession>
<dbReference type="AlphaFoldDB" id="B9XJJ7"/>
<keyword evidence="2" id="KW-1185">Reference proteome</keyword>
<evidence type="ECO:0000313" key="1">
    <source>
        <dbReference type="EMBL" id="EEF60058.1"/>
    </source>
</evidence>
<evidence type="ECO:0000313" key="2">
    <source>
        <dbReference type="Proteomes" id="UP000003688"/>
    </source>
</evidence>
<dbReference type="EMBL" id="ABOX02000021">
    <property type="protein sequence ID" value="EEF60058.1"/>
    <property type="molecule type" value="Genomic_DNA"/>
</dbReference>
<protein>
    <submittedName>
        <fullName evidence="1">Uncharacterized protein</fullName>
    </submittedName>
</protein>
<name>B9XJJ7_PEDPL</name>
<dbReference type="STRING" id="320771.Cflav_PD3117"/>
<comment type="caution">
    <text evidence="1">The sequence shown here is derived from an EMBL/GenBank/DDBJ whole genome shotgun (WGS) entry which is preliminary data.</text>
</comment>
<sequence>MQDYTLVRQGLPPIKFTGKLLSEAETADQSFKVRIYRSKGDRFIPEIERSYRNETVYKNASAFLYAKDAIEWLKEGEPTLGKISQEAIEKACAVDNEFASAWVEVVE</sequence>
<organism evidence="1 2">
    <name type="scientific">Pedosphaera parvula (strain Ellin514)</name>
    <dbReference type="NCBI Taxonomy" id="320771"/>
    <lineage>
        <taxon>Bacteria</taxon>
        <taxon>Pseudomonadati</taxon>
        <taxon>Verrucomicrobiota</taxon>
        <taxon>Pedosphaerae</taxon>
        <taxon>Pedosphaerales</taxon>
        <taxon>Pedosphaeraceae</taxon>
        <taxon>Pedosphaera</taxon>
    </lineage>
</organism>